<dbReference type="Gene3D" id="3.40.630.30">
    <property type="match status" value="1"/>
</dbReference>
<dbReference type="InterPro" id="IPR016181">
    <property type="entry name" value="Acyl_CoA_acyltransferase"/>
</dbReference>
<dbReference type="Gene3D" id="3.40.50.300">
    <property type="entry name" value="P-loop containing nucleotide triphosphate hydrolases"/>
    <property type="match status" value="1"/>
</dbReference>
<evidence type="ECO:0000256" key="1">
    <source>
        <dbReference type="ARBA" id="ARBA00022741"/>
    </source>
</evidence>
<dbReference type="InterPro" id="IPR003439">
    <property type="entry name" value="ABC_transporter-like_ATP-bd"/>
</dbReference>
<protein>
    <submittedName>
        <fullName evidence="4">ABC transporter ATP-binding protein</fullName>
    </submittedName>
</protein>
<accession>A0A068NR08</accession>
<evidence type="ECO:0000313" key="5">
    <source>
        <dbReference type="Proteomes" id="UP000027982"/>
    </source>
</evidence>
<dbReference type="SUPFAM" id="SSF52540">
    <property type="entry name" value="P-loop containing nucleoside triphosphate hydrolases"/>
    <property type="match status" value="1"/>
</dbReference>
<dbReference type="GO" id="GO:0005524">
    <property type="term" value="F:ATP binding"/>
    <property type="evidence" value="ECO:0007669"/>
    <property type="project" value="UniProtKB-KW"/>
</dbReference>
<dbReference type="GO" id="GO:0022857">
    <property type="term" value="F:transmembrane transporter activity"/>
    <property type="evidence" value="ECO:0007669"/>
    <property type="project" value="TreeGrafter"/>
</dbReference>
<dbReference type="HOGENOM" id="CLU_340036_0_0_0"/>
<evidence type="ECO:0000313" key="4">
    <source>
        <dbReference type="EMBL" id="AIE85817.1"/>
    </source>
</evidence>
<dbReference type="PANTHER" id="PTHR24220">
    <property type="entry name" value="IMPORT ATP-BINDING PROTEIN"/>
    <property type="match status" value="1"/>
</dbReference>
<dbReference type="InterPro" id="IPR027417">
    <property type="entry name" value="P-loop_NTPase"/>
</dbReference>
<reference evidence="4 5" key="1">
    <citation type="journal article" date="2014" name="PLoS ONE">
        <title>The first complete genome sequence of the class fimbriimonadia in the phylum armatimonadetes.</title>
        <authorList>
            <person name="Hu Z.Y."/>
            <person name="Wang Y.Z."/>
            <person name="Im W.T."/>
            <person name="Wang S.Y."/>
            <person name="Zhao G.P."/>
            <person name="Zheng H.J."/>
            <person name="Quan Z.X."/>
        </authorList>
    </citation>
    <scope>NUCLEOTIDE SEQUENCE [LARGE SCALE GENOMIC DNA]</scope>
    <source>
        <strain evidence="4">Gsoil 348</strain>
    </source>
</reference>
<sequence length="835" mass="91467">MSSRGKRPVVRAQSPSRLATIYGVPKSNFSSNAAPWSSEKIAECYPEAWELIDVRAKSTGKLLTLRSVSGSKQLKTITLSRFSYLFQKDTSEQEPSLANRDYLVINEDDEPQVSKLLCNGFGELATAILKPYFRNTSVMPVANGTSLCLCCAEVVSASDYDAVRWLNKFHYRTLNMWGRSTALILRLLDEHTKRPFNGAIGYVMLNSPPLLTTPRDRLFEWDSIGRLAHVDRVVRIARVVVHPEFRGIGTGRLLVEAARSYAELHWNAAGKKPVLLETVAEMSRLHPLFQKGGMLLLGETSGREEVLITPKDKLDHQMGSGHWRSSLDRMKMKASSPKPYYAVPLSGCPIAVYDRIQLAHVAVASEEASCAQVQPPLIRFCRATIGHIVSAHIPRLSSSSLGLNQDLVPLHNEITRIHQALRRIPDEVAVDNDSHMGAYSALAGAVSQAISEYKCQVGLAYDQSSALSDSIIGVANDLARTLEALHASRSTLSQTIDLFQSALSNFLSEQHGSLKENELLRISSVHDTLRSVKVKLSRSTNSTRELEIVSAFGLDEDSDSNCVIEDFSLDIPPGSIVLLEGASGSGKSTLLESLFGKTQIHSGTITPAALGNEVANLDLNFNEHLAVIDLIDASTRDACMYLNSAGISEAKVYLKKRNQLSHGQRYRVAAAMLVASGKSVWVADEFCAFLDPLTSVMVASGIAKLARLRGATLIVAAADATRIAAALAPDIRLRLVSGGRPNPDPILRFFSGVGAALEEAKEADLSPHKYLSDNDLLYHRLTTDILEWPESQDEVRVSRLTAELSGIGQDWTMGTLRRQIGIRIALMRHARDNAN</sequence>
<dbReference type="GO" id="GO:0016887">
    <property type="term" value="F:ATP hydrolysis activity"/>
    <property type="evidence" value="ECO:0007669"/>
    <property type="project" value="InterPro"/>
</dbReference>
<feature type="domain" description="ABC transporter" evidence="3">
    <location>
        <begin position="543"/>
        <end position="762"/>
    </location>
</feature>
<keyword evidence="1" id="KW-0547">Nucleotide-binding</keyword>
<proteinExistence type="predicted"/>
<evidence type="ECO:0000259" key="3">
    <source>
        <dbReference type="PROSITE" id="PS50893"/>
    </source>
</evidence>
<dbReference type="GO" id="GO:0005886">
    <property type="term" value="C:plasma membrane"/>
    <property type="evidence" value="ECO:0007669"/>
    <property type="project" value="TreeGrafter"/>
</dbReference>
<evidence type="ECO:0000256" key="2">
    <source>
        <dbReference type="ARBA" id="ARBA00022840"/>
    </source>
</evidence>
<dbReference type="InterPro" id="IPR003593">
    <property type="entry name" value="AAA+_ATPase"/>
</dbReference>
<dbReference type="SUPFAM" id="SSF55729">
    <property type="entry name" value="Acyl-CoA N-acyltransferases (Nat)"/>
    <property type="match status" value="1"/>
</dbReference>
<dbReference type="eggNOG" id="COG2401">
    <property type="taxonomic scope" value="Bacteria"/>
</dbReference>
<dbReference type="KEGG" id="fgi:OP10G_2449"/>
<organism evidence="4 5">
    <name type="scientific">Fimbriimonas ginsengisoli Gsoil 348</name>
    <dbReference type="NCBI Taxonomy" id="661478"/>
    <lineage>
        <taxon>Bacteria</taxon>
        <taxon>Bacillati</taxon>
        <taxon>Armatimonadota</taxon>
        <taxon>Fimbriimonadia</taxon>
        <taxon>Fimbriimonadales</taxon>
        <taxon>Fimbriimonadaceae</taxon>
        <taxon>Fimbriimonas</taxon>
    </lineage>
</organism>
<dbReference type="SMART" id="SM00382">
    <property type="entry name" value="AAA"/>
    <property type="match status" value="1"/>
</dbReference>
<gene>
    <name evidence="4" type="ORF">OP10G_2449</name>
</gene>
<dbReference type="AlphaFoldDB" id="A0A068NR08"/>
<keyword evidence="2 4" id="KW-0067">ATP-binding</keyword>
<name>A0A068NR08_FIMGI</name>
<dbReference type="Proteomes" id="UP000027982">
    <property type="component" value="Chromosome"/>
</dbReference>
<dbReference type="InterPro" id="IPR015854">
    <property type="entry name" value="ABC_transpr_LolD-like"/>
</dbReference>
<dbReference type="CDD" id="cd00267">
    <property type="entry name" value="ABC_ATPase"/>
    <property type="match status" value="1"/>
</dbReference>
<dbReference type="EMBL" id="CP007139">
    <property type="protein sequence ID" value="AIE85817.1"/>
    <property type="molecule type" value="Genomic_DNA"/>
</dbReference>
<dbReference type="Pfam" id="PF00005">
    <property type="entry name" value="ABC_tran"/>
    <property type="match status" value="1"/>
</dbReference>
<dbReference type="PROSITE" id="PS50893">
    <property type="entry name" value="ABC_TRANSPORTER_2"/>
    <property type="match status" value="1"/>
</dbReference>
<keyword evidence="5" id="KW-1185">Reference proteome</keyword>